<dbReference type="RefSeq" id="WP_184197953.1">
    <property type="nucleotide sequence ID" value="NZ_BMOX01000033.1"/>
</dbReference>
<dbReference type="PANTHER" id="PTHR41251">
    <property type="entry name" value="NON-HOMOLOGOUS END JOINING PROTEIN KU"/>
    <property type="match status" value="1"/>
</dbReference>
<dbReference type="EMBL" id="JACIIV010000010">
    <property type="protein sequence ID" value="MBB6227411.1"/>
    <property type="molecule type" value="Genomic_DNA"/>
</dbReference>
<dbReference type="SUPFAM" id="SSF100939">
    <property type="entry name" value="SPOC domain-like"/>
    <property type="match status" value="1"/>
</dbReference>
<organism evidence="5 6">
    <name type="scientific">Polymorphobacter multimanifer</name>
    <dbReference type="NCBI Taxonomy" id="1070431"/>
    <lineage>
        <taxon>Bacteria</taxon>
        <taxon>Pseudomonadati</taxon>
        <taxon>Pseudomonadota</taxon>
        <taxon>Alphaproteobacteria</taxon>
        <taxon>Sphingomonadales</taxon>
        <taxon>Sphingosinicellaceae</taxon>
        <taxon>Polymorphobacter</taxon>
    </lineage>
</organism>
<evidence type="ECO:0000256" key="2">
    <source>
        <dbReference type="HAMAP-Rule" id="MF_01875"/>
    </source>
</evidence>
<keyword evidence="1 2" id="KW-0238">DNA-binding</keyword>
<feature type="domain" description="Ku" evidence="4">
    <location>
        <begin position="54"/>
        <end position="183"/>
    </location>
</feature>
<evidence type="ECO:0000313" key="5">
    <source>
        <dbReference type="EMBL" id="MBB6227411.1"/>
    </source>
</evidence>
<feature type="region of interest" description="Disordered" evidence="3">
    <location>
        <begin position="261"/>
        <end position="304"/>
    </location>
</feature>
<dbReference type="HAMAP" id="MF_01875">
    <property type="entry name" value="Prokaryotic_Ku"/>
    <property type="match status" value="1"/>
</dbReference>
<evidence type="ECO:0000259" key="4">
    <source>
        <dbReference type="SMART" id="SM00559"/>
    </source>
</evidence>
<comment type="subunit">
    <text evidence="2">Homodimer. Interacts with LigD.</text>
</comment>
<dbReference type="InterPro" id="IPR016194">
    <property type="entry name" value="SPOC-like_C_dom_sf"/>
</dbReference>
<dbReference type="GO" id="GO:0003690">
    <property type="term" value="F:double-stranded DNA binding"/>
    <property type="evidence" value="ECO:0007669"/>
    <property type="project" value="UniProtKB-UniRule"/>
</dbReference>
<dbReference type="Pfam" id="PF02735">
    <property type="entry name" value="Ku"/>
    <property type="match status" value="1"/>
</dbReference>
<dbReference type="PANTHER" id="PTHR41251:SF1">
    <property type="entry name" value="NON-HOMOLOGOUS END JOINING PROTEIN KU"/>
    <property type="match status" value="1"/>
</dbReference>
<dbReference type="InterPro" id="IPR006164">
    <property type="entry name" value="DNA_bd_Ku70/Ku80"/>
</dbReference>
<keyword evidence="6" id="KW-1185">Reference proteome</keyword>
<dbReference type="Proteomes" id="UP000538147">
    <property type="component" value="Unassembled WGS sequence"/>
</dbReference>
<accession>A0A841L760</accession>
<dbReference type="Gene3D" id="2.40.290.10">
    <property type="match status" value="1"/>
</dbReference>
<evidence type="ECO:0000256" key="1">
    <source>
        <dbReference type="ARBA" id="ARBA00023125"/>
    </source>
</evidence>
<dbReference type="GO" id="GO:0006310">
    <property type="term" value="P:DNA recombination"/>
    <property type="evidence" value="ECO:0007669"/>
    <property type="project" value="UniProtKB-KW"/>
</dbReference>
<evidence type="ECO:0000256" key="3">
    <source>
        <dbReference type="SAM" id="MobiDB-lite"/>
    </source>
</evidence>
<keyword evidence="2" id="KW-0233">DNA recombination</keyword>
<name>A0A841L760_9SPHN</name>
<keyword evidence="2" id="KW-0227">DNA damage</keyword>
<feature type="compositionally biased region" description="Low complexity" evidence="3">
    <location>
        <begin position="261"/>
        <end position="295"/>
    </location>
</feature>
<dbReference type="SMART" id="SM00559">
    <property type="entry name" value="Ku78"/>
    <property type="match status" value="1"/>
</dbReference>
<dbReference type="InterPro" id="IPR009187">
    <property type="entry name" value="Prok_Ku"/>
</dbReference>
<evidence type="ECO:0000313" key="6">
    <source>
        <dbReference type="Proteomes" id="UP000538147"/>
    </source>
</evidence>
<keyword evidence="2" id="KW-0234">DNA repair</keyword>
<gene>
    <name evidence="2" type="primary">ku</name>
    <name evidence="5" type="ORF">FHS79_001577</name>
</gene>
<comment type="caution">
    <text evidence="5">The sequence shown here is derived from an EMBL/GenBank/DDBJ whole genome shotgun (WGS) entry which is preliminary data.</text>
</comment>
<protein>
    <recommendedName>
        <fullName evidence="2">Non-homologous end joining protein Ku</fullName>
    </recommendedName>
</protein>
<reference evidence="5 6" key="1">
    <citation type="submission" date="2020-08" db="EMBL/GenBank/DDBJ databases">
        <title>Genomic Encyclopedia of Type Strains, Phase IV (KMG-IV): sequencing the most valuable type-strain genomes for metagenomic binning, comparative biology and taxonomic classification.</title>
        <authorList>
            <person name="Goeker M."/>
        </authorList>
    </citation>
    <scope>NUCLEOTIDE SEQUENCE [LARGE SCALE GENOMIC DNA]</scope>
    <source>
        <strain evidence="5 6">DSM 102189</strain>
    </source>
</reference>
<comment type="function">
    <text evidence="2">With LigD forms a non-homologous end joining (NHEJ) DNA repair enzyme, which repairs dsDNA breaks with reduced fidelity. Binds linear dsDNA with 5'- and 3'- overhangs but not closed circular dsDNA nor ssDNA. Recruits and stimulates the ligase activity of LigD.</text>
</comment>
<dbReference type="CDD" id="cd00789">
    <property type="entry name" value="KU_like"/>
    <property type="match status" value="1"/>
</dbReference>
<dbReference type="GO" id="GO:0006303">
    <property type="term" value="P:double-strand break repair via nonhomologous end joining"/>
    <property type="evidence" value="ECO:0007669"/>
    <property type="project" value="UniProtKB-UniRule"/>
</dbReference>
<dbReference type="AlphaFoldDB" id="A0A841L760"/>
<sequence>MAARPYWKGHIRLALVSIPVEIFSATKSGASIAFNQIHEPSGKRIKYEKVVPGIGPVDVDDIVKGFEYAKGEYVLLDEKDIEGVKLESKKTLELTQFVDSHDIDPIYFEKPYYVVPADDLAEEAFIVLREALRRSRKIGLGQLAMRGREHVVSIKACGRGIVMETLRYADEVTKASSYFRDIGDATPDDELLELATSLIDKKTGKFDASDFHDRYVDALRELIERKKQGKTLNIDSDAGSGADPRGGNVIDLMAALKKSLGSGAAKSAKAPPAKAKAAPSKAPSKTASKAPSKAAPKPPARKRA</sequence>
<dbReference type="PIRSF" id="PIRSF006493">
    <property type="entry name" value="Prok_Ku"/>
    <property type="match status" value="1"/>
</dbReference>
<proteinExistence type="inferred from homology"/>
<comment type="similarity">
    <text evidence="2">Belongs to the prokaryotic Ku family.</text>
</comment>
<dbReference type="NCBIfam" id="TIGR02772">
    <property type="entry name" value="Ku_bact"/>
    <property type="match status" value="1"/>
</dbReference>